<dbReference type="GO" id="GO:0051287">
    <property type="term" value="F:NAD binding"/>
    <property type="evidence" value="ECO:0007669"/>
    <property type="project" value="InterPro"/>
</dbReference>
<dbReference type="GeneID" id="20195180"/>
<protein>
    <recommendedName>
        <fullName evidence="8">Malic enzyme</fullName>
    </recommendedName>
</protein>
<dbReference type="PIRSF" id="PIRSF000106">
    <property type="entry name" value="ME"/>
    <property type="match status" value="1"/>
</dbReference>
<evidence type="ECO:0000313" key="11">
    <source>
        <dbReference type="EMBL" id="ESO07551.1"/>
    </source>
</evidence>
<sequence length="511" mass="56858">MAQMDYIVNNLKNFSSSVEKYVHLMNIYQQNEKLFYYLIINKVELVMPIIYTPTIGQICQQFGSLFDNPHGLYVRYTDIGQIKSKLQQWPEKKIKAICLTDGERILGLGDLGANGLGICIGKMMLYTACAKISPHICLPLCIDIGTNNASLLKSEHYKGYKKKRLEGKRYLEFMDEFMEAATSLYGKDVIFHFEDFGNHNAFELLERYKNKYCSFNDDIQGTAAVTLAGLLVCSQIVDKRLFEQKFLFLGAGEAAIGIATLLVAAMKSDGISEKEALKCIWMFDSKGLIVTSRAPETLTANKQRFAKNFQAVDDFEEAVNLIKPDAIIGVAAIAGAFTQGVLEKMASNHKHPIIFALSNPTCKSECTAAQAYKTTKGKCLFASGSPFEPITIKKKVFKPSQCNNAYIFPSLVLGVMSAKVSIITDELFLCAAKLLSKQVTADEMKEGILFPPLSRMQEISMTTALSMIDYVIKNKLTTSVDANSRRDALVSAHLYNADYHCPTDNKLAEAF</sequence>
<evidence type="ECO:0000256" key="1">
    <source>
        <dbReference type="ARBA" id="ARBA00001936"/>
    </source>
</evidence>
<dbReference type="CTD" id="20195180"/>
<feature type="active site" description="Proton donor" evidence="5">
    <location>
        <position position="51"/>
    </location>
</feature>
<dbReference type="InterPro" id="IPR037062">
    <property type="entry name" value="Malic_N_dom_sf"/>
</dbReference>
<evidence type="ECO:0000259" key="10">
    <source>
        <dbReference type="SMART" id="SM01274"/>
    </source>
</evidence>
<dbReference type="Gene3D" id="3.40.50.10380">
    <property type="entry name" value="Malic enzyme, N-terminal domain"/>
    <property type="match status" value="1"/>
</dbReference>
<dbReference type="InterPro" id="IPR012302">
    <property type="entry name" value="Malic_NAD-bd"/>
</dbReference>
<comment type="similarity">
    <text evidence="2 8">Belongs to the malic enzymes family.</text>
</comment>
<dbReference type="PROSITE" id="PS00331">
    <property type="entry name" value="MALIC_ENZYMES"/>
    <property type="match status" value="1"/>
</dbReference>
<evidence type="ECO:0000256" key="8">
    <source>
        <dbReference type="RuleBase" id="RU003426"/>
    </source>
</evidence>
<dbReference type="GO" id="GO:0005739">
    <property type="term" value="C:mitochondrion"/>
    <property type="evidence" value="ECO:0000318"/>
    <property type="project" value="GO_Central"/>
</dbReference>
<dbReference type="NCBIfam" id="NF010052">
    <property type="entry name" value="PRK13529.1"/>
    <property type="match status" value="1"/>
</dbReference>
<dbReference type="SUPFAM" id="SSF51735">
    <property type="entry name" value="NAD(P)-binding Rossmann-fold domains"/>
    <property type="match status" value="1"/>
</dbReference>
<dbReference type="GO" id="GO:0046872">
    <property type="term" value="F:metal ion binding"/>
    <property type="evidence" value="ECO:0007669"/>
    <property type="project" value="UniProtKB-KW"/>
</dbReference>
<evidence type="ECO:0000259" key="9">
    <source>
        <dbReference type="SMART" id="SM00919"/>
    </source>
</evidence>
<dbReference type="PRINTS" id="PR00072">
    <property type="entry name" value="MALOXRDTASE"/>
</dbReference>
<dbReference type="eggNOG" id="KOG1257">
    <property type="taxonomic scope" value="Eukaryota"/>
</dbReference>
<gene>
    <name evidence="12" type="primary">20195180</name>
    <name evidence="11" type="ORF">HELRODRAFT_110490</name>
</gene>
<dbReference type="SUPFAM" id="SSF53223">
    <property type="entry name" value="Aminoacid dehydrogenase-like, N-terminal domain"/>
    <property type="match status" value="1"/>
</dbReference>
<dbReference type="SMART" id="SM00919">
    <property type="entry name" value="Malic_M"/>
    <property type="match status" value="1"/>
</dbReference>
<feature type="binding site" evidence="6">
    <location>
        <position position="359"/>
    </location>
    <ligand>
        <name>(S)-malate</name>
        <dbReference type="ChEBI" id="CHEBI:15589"/>
    </ligand>
</feature>
<keyword evidence="4 8" id="KW-0560">Oxidoreductase</keyword>
<dbReference type="Proteomes" id="UP000015101">
    <property type="component" value="Unassembled WGS sequence"/>
</dbReference>
<dbReference type="CDD" id="cd05312">
    <property type="entry name" value="NAD_bind_1_malic_enz"/>
    <property type="match status" value="1"/>
</dbReference>
<dbReference type="OMA" id="SQANNCY"/>
<proteinExistence type="inferred from homology"/>
<feature type="binding site" evidence="6">
    <location>
        <position position="104"/>
    </location>
    <ligand>
        <name>(S)-malate</name>
        <dbReference type="ChEBI" id="CHEBI:15589"/>
    </ligand>
</feature>
<dbReference type="Gene3D" id="3.40.50.720">
    <property type="entry name" value="NAD(P)-binding Rossmann-like Domain"/>
    <property type="match status" value="1"/>
</dbReference>
<dbReference type="InterPro" id="IPR036291">
    <property type="entry name" value="NAD(P)-bd_dom_sf"/>
</dbReference>
<dbReference type="EMBL" id="KB096183">
    <property type="protein sequence ID" value="ESO07551.1"/>
    <property type="molecule type" value="Genomic_DNA"/>
</dbReference>
<reference evidence="11 13" key="2">
    <citation type="journal article" date="2013" name="Nature">
        <title>Insights into bilaterian evolution from three spiralian genomes.</title>
        <authorList>
            <person name="Simakov O."/>
            <person name="Marletaz F."/>
            <person name="Cho S.J."/>
            <person name="Edsinger-Gonzales E."/>
            <person name="Havlak P."/>
            <person name="Hellsten U."/>
            <person name="Kuo D.H."/>
            <person name="Larsson T."/>
            <person name="Lv J."/>
            <person name="Arendt D."/>
            <person name="Savage R."/>
            <person name="Osoegawa K."/>
            <person name="de Jong P."/>
            <person name="Grimwood J."/>
            <person name="Chapman J.A."/>
            <person name="Shapiro H."/>
            <person name="Aerts A."/>
            <person name="Otillar R.P."/>
            <person name="Terry A.Y."/>
            <person name="Boore J.L."/>
            <person name="Grigoriev I.V."/>
            <person name="Lindberg D.R."/>
            <person name="Seaver E.C."/>
            <person name="Weisblat D.A."/>
            <person name="Putnam N.H."/>
            <person name="Rokhsar D.S."/>
        </authorList>
    </citation>
    <scope>NUCLEOTIDE SEQUENCE</scope>
</reference>
<dbReference type="InterPro" id="IPR012301">
    <property type="entry name" value="Malic_N_dom"/>
</dbReference>
<dbReference type="GO" id="GO:0006108">
    <property type="term" value="P:malate metabolic process"/>
    <property type="evidence" value="ECO:0000318"/>
    <property type="project" value="GO_Central"/>
</dbReference>
<reference evidence="12" key="3">
    <citation type="submission" date="2015-06" db="UniProtKB">
        <authorList>
            <consortium name="EnsemblMetazoa"/>
        </authorList>
    </citation>
    <scope>IDENTIFICATION</scope>
</reference>
<feature type="domain" description="Malic enzyme NAD-binding" evidence="9">
    <location>
        <begin position="219"/>
        <end position="472"/>
    </location>
</feature>
<keyword evidence="13" id="KW-1185">Reference proteome</keyword>
<dbReference type="EMBL" id="AMQM01003473">
    <property type="status" value="NOT_ANNOTATED_CDS"/>
    <property type="molecule type" value="Genomic_DNA"/>
</dbReference>
<dbReference type="InterPro" id="IPR046346">
    <property type="entry name" value="Aminoacid_DH-like_N_sf"/>
</dbReference>
<evidence type="ECO:0000313" key="12">
    <source>
        <dbReference type="EnsemblMetazoa" id="HelroP110490"/>
    </source>
</evidence>
<dbReference type="Pfam" id="PF03949">
    <property type="entry name" value="Malic_M"/>
    <property type="match status" value="1"/>
</dbReference>
<feature type="domain" description="Malic enzyme N-terminal" evidence="10">
    <location>
        <begin position="28"/>
        <end position="209"/>
    </location>
</feature>
<feature type="active site" description="Proton acceptor" evidence="5">
    <location>
        <position position="122"/>
    </location>
</feature>
<keyword evidence="3 7" id="KW-0479">Metal-binding</keyword>
<dbReference type="InterPro" id="IPR015884">
    <property type="entry name" value="Malic_enzyme_CS"/>
</dbReference>
<dbReference type="GO" id="GO:0004473">
    <property type="term" value="F:malate dehydrogenase (decarboxylating) (NADP+) activity"/>
    <property type="evidence" value="ECO:0000318"/>
    <property type="project" value="GO_Central"/>
</dbReference>
<dbReference type="OrthoDB" id="5365701at2759"/>
<dbReference type="AlphaFoldDB" id="T1EF28"/>
<dbReference type="HOGENOM" id="CLU_011405_5_0_1"/>
<evidence type="ECO:0000256" key="6">
    <source>
        <dbReference type="PIRSR" id="PIRSR000106-2"/>
    </source>
</evidence>
<evidence type="ECO:0000256" key="3">
    <source>
        <dbReference type="ARBA" id="ARBA00022723"/>
    </source>
</evidence>
<feature type="binding site" evidence="7">
    <location>
        <position position="218"/>
    </location>
    <ligand>
        <name>a divalent metal cation</name>
        <dbReference type="ChEBI" id="CHEBI:60240"/>
    </ligand>
</feature>
<feature type="binding site" evidence="6">
    <location>
        <position position="403"/>
    </location>
    <ligand>
        <name>(S)-malate</name>
        <dbReference type="ChEBI" id="CHEBI:15589"/>
    </ligand>
</feature>
<evidence type="ECO:0000313" key="13">
    <source>
        <dbReference type="Proteomes" id="UP000015101"/>
    </source>
</evidence>
<dbReference type="STRING" id="6412.T1EF28"/>
<comment type="cofactor">
    <cofactor evidence="7">
        <name>Mg(2+)</name>
        <dbReference type="ChEBI" id="CHEBI:18420"/>
    </cofactor>
    <cofactor evidence="7">
        <name>Mn(2+)</name>
        <dbReference type="ChEBI" id="CHEBI:29035"/>
    </cofactor>
    <text evidence="7">Divalent metal cations. Prefers magnesium or manganese.</text>
</comment>
<evidence type="ECO:0000256" key="5">
    <source>
        <dbReference type="PIRSR" id="PIRSR000106-1"/>
    </source>
</evidence>
<dbReference type="SMART" id="SM01274">
    <property type="entry name" value="malic"/>
    <property type="match status" value="1"/>
</dbReference>
<dbReference type="Pfam" id="PF00390">
    <property type="entry name" value="malic"/>
    <property type="match status" value="1"/>
</dbReference>
<accession>T1EF28</accession>
<dbReference type="FunFam" id="3.40.50.720:FF:000060">
    <property type="entry name" value="Malic enzyme"/>
    <property type="match status" value="1"/>
</dbReference>
<dbReference type="InterPro" id="IPR001891">
    <property type="entry name" value="Malic_OxRdtase"/>
</dbReference>
<dbReference type="KEGG" id="hro:HELRODRAFT_110490"/>
<dbReference type="PANTHER" id="PTHR23406:SF90">
    <property type="entry name" value="MALIC ENZYME-RELATED"/>
    <property type="match status" value="1"/>
</dbReference>
<feature type="binding site" evidence="7">
    <location>
        <position position="195"/>
    </location>
    <ligand>
        <name>a divalent metal cation</name>
        <dbReference type="ChEBI" id="CHEBI:60240"/>
    </ligand>
</feature>
<dbReference type="EnsemblMetazoa" id="HelroT110490">
    <property type="protein sequence ID" value="HelroP110490"/>
    <property type="gene ID" value="HelroG110490"/>
</dbReference>
<dbReference type="PANTHER" id="PTHR23406">
    <property type="entry name" value="MALIC ENZYME-RELATED"/>
    <property type="match status" value="1"/>
</dbReference>
<name>T1EF28_HELRO</name>
<feature type="binding site" evidence="7">
    <location>
        <position position="194"/>
    </location>
    <ligand>
        <name>a divalent metal cation</name>
        <dbReference type="ChEBI" id="CHEBI:60240"/>
    </ligand>
</feature>
<organism evidence="12 13">
    <name type="scientific">Helobdella robusta</name>
    <name type="common">Californian leech</name>
    <dbReference type="NCBI Taxonomy" id="6412"/>
    <lineage>
        <taxon>Eukaryota</taxon>
        <taxon>Metazoa</taxon>
        <taxon>Spiralia</taxon>
        <taxon>Lophotrochozoa</taxon>
        <taxon>Annelida</taxon>
        <taxon>Clitellata</taxon>
        <taxon>Hirudinea</taxon>
        <taxon>Rhynchobdellida</taxon>
        <taxon>Glossiphoniidae</taxon>
        <taxon>Helobdella</taxon>
    </lineage>
</organism>
<reference evidence="13" key="1">
    <citation type="submission" date="2012-12" db="EMBL/GenBank/DDBJ databases">
        <authorList>
            <person name="Hellsten U."/>
            <person name="Grimwood J."/>
            <person name="Chapman J.A."/>
            <person name="Shapiro H."/>
            <person name="Aerts A."/>
            <person name="Otillar R.P."/>
            <person name="Terry A.Y."/>
            <person name="Boore J.L."/>
            <person name="Simakov O."/>
            <person name="Marletaz F."/>
            <person name="Cho S.-J."/>
            <person name="Edsinger-Gonzales E."/>
            <person name="Havlak P."/>
            <person name="Kuo D.-H."/>
            <person name="Larsson T."/>
            <person name="Lv J."/>
            <person name="Arendt D."/>
            <person name="Savage R."/>
            <person name="Osoegawa K."/>
            <person name="de Jong P."/>
            <person name="Lindberg D.R."/>
            <person name="Seaver E.C."/>
            <person name="Weisblat D.A."/>
            <person name="Putnam N.H."/>
            <person name="Grigoriev I.V."/>
            <person name="Rokhsar D.S."/>
        </authorList>
    </citation>
    <scope>NUCLEOTIDE SEQUENCE</scope>
</reference>
<evidence type="ECO:0000256" key="2">
    <source>
        <dbReference type="ARBA" id="ARBA00008785"/>
    </source>
</evidence>
<evidence type="ECO:0000256" key="4">
    <source>
        <dbReference type="ARBA" id="ARBA00023002"/>
    </source>
</evidence>
<comment type="cofactor">
    <cofactor evidence="1">
        <name>Mn(2+)</name>
        <dbReference type="ChEBI" id="CHEBI:29035"/>
    </cofactor>
</comment>
<dbReference type="RefSeq" id="XP_009014162.1">
    <property type="nucleotide sequence ID" value="XM_009015914.1"/>
</dbReference>
<dbReference type="InParanoid" id="T1EF28"/>
<evidence type="ECO:0000256" key="7">
    <source>
        <dbReference type="PIRSR" id="PIRSR000106-3"/>
    </source>
</evidence>